<keyword evidence="4" id="KW-0914">Notch signaling pathway</keyword>
<sequence>MENDSRNPNSSITIDETNPLTSPSRRRSGHRVEWPTIDGPLGLSPEDSLPYARRFFKLGFLCLPFLWAINCFYFWPVLRRPQSDPLLRRYLFGSAIGFLLFTAILLSWAFTFAIGGDHLFGHVWEELVMYNVADRYGLTGWM</sequence>
<comment type="caution">
    <text evidence="9">The sequence shown here is derived from an EMBL/GenBank/DDBJ whole genome shotgun (WGS) entry which is preliminary data.</text>
</comment>
<keyword evidence="3 8" id="KW-0812">Transmembrane</keyword>
<dbReference type="AlphaFoldDB" id="A0ABD3SKW8"/>
<feature type="transmembrane region" description="Helical" evidence="8">
    <location>
        <begin position="90"/>
        <end position="114"/>
    </location>
</feature>
<dbReference type="GO" id="GO:0016020">
    <property type="term" value="C:membrane"/>
    <property type="evidence" value="ECO:0007669"/>
    <property type="project" value="UniProtKB-SubCell"/>
</dbReference>
<keyword evidence="5 8" id="KW-1133">Transmembrane helix</keyword>
<evidence type="ECO:0008006" key="11">
    <source>
        <dbReference type="Google" id="ProtNLM"/>
    </source>
</evidence>
<reference evidence="9 10" key="1">
    <citation type="submission" date="2024-12" db="EMBL/GenBank/DDBJ databases">
        <title>The unique morphological basis and parallel evolutionary history of personate flowers in Penstemon.</title>
        <authorList>
            <person name="Depatie T.H."/>
            <person name="Wessinger C.A."/>
        </authorList>
    </citation>
    <scope>NUCLEOTIDE SEQUENCE [LARGE SCALE GENOMIC DNA]</scope>
    <source>
        <strain evidence="9">WTNN_2</strain>
        <tissue evidence="9">Leaf</tissue>
    </source>
</reference>
<feature type="region of interest" description="Disordered" evidence="7">
    <location>
        <begin position="1"/>
        <end position="33"/>
    </location>
</feature>
<evidence type="ECO:0000313" key="9">
    <source>
        <dbReference type="EMBL" id="KAL3825179.1"/>
    </source>
</evidence>
<evidence type="ECO:0000256" key="7">
    <source>
        <dbReference type="SAM" id="MobiDB-lite"/>
    </source>
</evidence>
<comment type="similarity">
    <text evidence="2">Belongs to the PEN-2 family.</text>
</comment>
<organism evidence="9 10">
    <name type="scientific">Penstemon smallii</name>
    <dbReference type="NCBI Taxonomy" id="265156"/>
    <lineage>
        <taxon>Eukaryota</taxon>
        <taxon>Viridiplantae</taxon>
        <taxon>Streptophyta</taxon>
        <taxon>Embryophyta</taxon>
        <taxon>Tracheophyta</taxon>
        <taxon>Spermatophyta</taxon>
        <taxon>Magnoliopsida</taxon>
        <taxon>eudicotyledons</taxon>
        <taxon>Gunneridae</taxon>
        <taxon>Pentapetalae</taxon>
        <taxon>asterids</taxon>
        <taxon>lamiids</taxon>
        <taxon>Lamiales</taxon>
        <taxon>Plantaginaceae</taxon>
        <taxon>Cheloneae</taxon>
        <taxon>Penstemon</taxon>
    </lineage>
</organism>
<evidence type="ECO:0000256" key="3">
    <source>
        <dbReference type="ARBA" id="ARBA00022692"/>
    </source>
</evidence>
<proteinExistence type="inferred from homology"/>
<evidence type="ECO:0000256" key="2">
    <source>
        <dbReference type="ARBA" id="ARBA00009607"/>
    </source>
</evidence>
<accession>A0ABD3SKW8</accession>
<dbReference type="GO" id="GO:0007219">
    <property type="term" value="P:Notch signaling pathway"/>
    <property type="evidence" value="ECO:0007669"/>
    <property type="project" value="UniProtKB-KW"/>
</dbReference>
<dbReference type="PANTHER" id="PTHR16318:SF0">
    <property type="entry name" value="GAMMA-SECRETASE SUBUNIT PEN-2"/>
    <property type="match status" value="1"/>
</dbReference>
<dbReference type="Pfam" id="PF10251">
    <property type="entry name" value="PEN-2"/>
    <property type="match status" value="1"/>
</dbReference>
<keyword evidence="6 8" id="KW-0472">Membrane</keyword>
<dbReference type="InterPro" id="IPR019379">
    <property type="entry name" value="Gamma_Secretase_Asp_P_PEN2"/>
</dbReference>
<feature type="compositionally biased region" description="Polar residues" evidence="7">
    <location>
        <begin position="1"/>
        <end position="23"/>
    </location>
</feature>
<evidence type="ECO:0000256" key="1">
    <source>
        <dbReference type="ARBA" id="ARBA00004141"/>
    </source>
</evidence>
<evidence type="ECO:0000256" key="6">
    <source>
        <dbReference type="ARBA" id="ARBA00023136"/>
    </source>
</evidence>
<comment type="subcellular location">
    <subcellularLocation>
        <location evidence="1">Membrane</location>
        <topology evidence="1">Multi-pass membrane protein</topology>
    </subcellularLocation>
</comment>
<name>A0ABD3SKW8_9LAMI</name>
<dbReference type="PANTHER" id="PTHR16318">
    <property type="entry name" value="GAMMA-SECRETASE SUBUNIT PEN-2"/>
    <property type="match status" value="1"/>
</dbReference>
<keyword evidence="10" id="KW-1185">Reference proteome</keyword>
<dbReference type="EMBL" id="JBJXBP010000006">
    <property type="protein sequence ID" value="KAL3825179.1"/>
    <property type="molecule type" value="Genomic_DNA"/>
</dbReference>
<feature type="transmembrane region" description="Helical" evidence="8">
    <location>
        <begin position="55"/>
        <end position="78"/>
    </location>
</feature>
<evidence type="ECO:0000256" key="5">
    <source>
        <dbReference type="ARBA" id="ARBA00022989"/>
    </source>
</evidence>
<evidence type="ECO:0000256" key="8">
    <source>
        <dbReference type="SAM" id="Phobius"/>
    </source>
</evidence>
<evidence type="ECO:0000256" key="4">
    <source>
        <dbReference type="ARBA" id="ARBA00022976"/>
    </source>
</evidence>
<gene>
    <name evidence="9" type="ORF">ACJIZ3_021208</name>
</gene>
<protein>
    <recommendedName>
        <fullName evidence="11">Gamma-secretase subunit PEN-2</fullName>
    </recommendedName>
</protein>
<dbReference type="Proteomes" id="UP001634393">
    <property type="component" value="Unassembled WGS sequence"/>
</dbReference>
<evidence type="ECO:0000313" key="10">
    <source>
        <dbReference type="Proteomes" id="UP001634393"/>
    </source>
</evidence>